<evidence type="ECO:0008006" key="4">
    <source>
        <dbReference type="Google" id="ProtNLM"/>
    </source>
</evidence>
<proteinExistence type="predicted"/>
<protein>
    <recommendedName>
        <fullName evidence="4">Conjugal transfer protein TraD</fullName>
    </recommendedName>
</protein>
<accession>A0A7W9EG68</accession>
<dbReference type="RefSeq" id="WP_184022213.1">
    <property type="nucleotide sequence ID" value="NZ_JACIJC010000010.1"/>
</dbReference>
<evidence type="ECO:0000313" key="2">
    <source>
        <dbReference type="EMBL" id="MBB5687859.1"/>
    </source>
</evidence>
<comment type="caution">
    <text evidence="2">The sequence shown here is derived from an EMBL/GenBank/DDBJ whole genome shotgun (WGS) entry which is preliminary data.</text>
</comment>
<dbReference type="InterPro" id="IPR009444">
    <property type="entry name" value="Conjugal_tfr_TraD_a-type"/>
</dbReference>
<dbReference type="EMBL" id="JACIJC010000010">
    <property type="protein sequence ID" value="MBB5687859.1"/>
    <property type="molecule type" value="Genomic_DNA"/>
</dbReference>
<keyword evidence="3" id="KW-1185">Reference proteome</keyword>
<evidence type="ECO:0000256" key="1">
    <source>
        <dbReference type="SAM" id="MobiDB-lite"/>
    </source>
</evidence>
<sequence>MRKLRDYDAELKALESKTRDLKARRIQQLGELVTACGAGDLDAETLAGILLEGSGNRDKAIKEDWRRRGAAFFQGSSAQSNARRGSGKVPSGNTTAAGAALSDPAQSGAA</sequence>
<reference evidence="2 3" key="1">
    <citation type="submission" date="2020-08" db="EMBL/GenBank/DDBJ databases">
        <title>Genomic Encyclopedia of Type Strains, Phase IV (KMG-IV): sequencing the most valuable type-strain genomes for metagenomic binning, comparative biology and taxonomic classification.</title>
        <authorList>
            <person name="Goeker M."/>
        </authorList>
    </citation>
    <scope>NUCLEOTIDE SEQUENCE [LARGE SCALE GENOMIC DNA]</scope>
    <source>
        <strain evidence="2 3">DSM 25079</strain>
    </source>
</reference>
<dbReference type="Proteomes" id="UP000549617">
    <property type="component" value="Unassembled WGS sequence"/>
</dbReference>
<organism evidence="2 3">
    <name type="scientific">Sphingobium boeckii</name>
    <dbReference type="NCBI Taxonomy" id="1082345"/>
    <lineage>
        <taxon>Bacteria</taxon>
        <taxon>Pseudomonadati</taxon>
        <taxon>Pseudomonadota</taxon>
        <taxon>Alphaproteobacteria</taxon>
        <taxon>Sphingomonadales</taxon>
        <taxon>Sphingomonadaceae</taxon>
        <taxon>Sphingobium</taxon>
    </lineage>
</organism>
<evidence type="ECO:0000313" key="3">
    <source>
        <dbReference type="Proteomes" id="UP000549617"/>
    </source>
</evidence>
<feature type="region of interest" description="Disordered" evidence="1">
    <location>
        <begin position="72"/>
        <end position="110"/>
    </location>
</feature>
<gene>
    <name evidence="2" type="ORF">FHS49_003906</name>
</gene>
<feature type="compositionally biased region" description="Polar residues" evidence="1">
    <location>
        <begin position="74"/>
        <end position="83"/>
    </location>
</feature>
<dbReference type="AlphaFoldDB" id="A0A7W9EG68"/>
<name>A0A7W9EG68_9SPHN</name>
<dbReference type="Pfam" id="PF06412">
    <property type="entry name" value="TraD"/>
    <property type="match status" value="1"/>
</dbReference>